<name>A0ABS9KGA6_9BACT</name>
<keyword evidence="2" id="KW-1185">Reference proteome</keyword>
<organism evidence="1 2">
    <name type="scientific">Rhodohalobacter sulfatireducens</name>
    <dbReference type="NCBI Taxonomy" id="2911366"/>
    <lineage>
        <taxon>Bacteria</taxon>
        <taxon>Pseudomonadati</taxon>
        <taxon>Balneolota</taxon>
        <taxon>Balneolia</taxon>
        <taxon>Balneolales</taxon>
        <taxon>Balneolaceae</taxon>
        <taxon>Rhodohalobacter</taxon>
    </lineage>
</organism>
<accession>A0ABS9KGA6</accession>
<sequence>MTPDDLLNNVSRRTFLKISAIWTGGAWIVGIPGLSSQSYDVLTREEADIMDLLADCMVPPDDFAGGKEAGVTNFIDQQISRNGYLTEDRDLYKTCLPALNRTPLKEYKKHFLTLDRDARIEYLKKLERGFYDHSTAEEIWEPFIPSHFFAKMRDQCLMGFYGSPKHGGNNNYVSYRMIRF</sequence>
<comment type="caution">
    <text evidence="1">The sequence shown here is derived from an EMBL/GenBank/DDBJ whole genome shotgun (WGS) entry which is preliminary data.</text>
</comment>
<evidence type="ECO:0000313" key="1">
    <source>
        <dbReference type="EMBL" id="MCG2589885.1"/>
    </source>
</evidence>
<dbReference type="Pfam" id="PF13618">
    <property type="entry name" value="Gluconate_2-dh3"/>
    <property type="match status" value="1"/>
</dbReference>
<proteinExistence type="predicted"/>
<dbReference type="EMBL" id="JAKLWS010000022">
    <property type="protein sequence ID" value="MCG2589885.1"/>
    <property type="molecule type" value="Genomic_DNA"/>
</dbReference>
<reference evidence="1" key="1">
    <citation type="submission" date="2022-01" db="EMBL/GenBank/DDBJ databases">
        <authorList>
            <person name="Wang Y."/>
        </authorList>
    </citation>
    <scope>NUCLEOTIDE SEQUENCE</scope>
    <source>
        <strain evidence="1">WB101</strain>
    </source>
</reference>
<dbReference type="InterPro" id="IPR027056">
    <property type="entry name" value="Gluconate_2DH_su3"/>
</dbReference>
<reference evidence="1" key="2">
    <citation type="submission" date="2024-05" db="EMBL/GenBank/DDBJ databases">
        <title>Rhodohalobacter halophilus gen. nov., sp. nov., a moderately halophilic member of the family Balneolaceae.</title>
        <authorList>
            <person name="Xia J."/>
        </authorList>
    </citation>
    <scope>NUCLEOTIDE SEQUENCE</scope>
    <source>
        <strain evidence="1">WB101</strain>
    </source>
</reference>
<protein>
    <submittedName>
        <fullName evidence="1">Gluconate 2-dehydrogenase subunit 3 family protein</fullName>
    </submittedName>
</protein>
<dbReference type="Proteomes" id="UP001165366">
    <property type="component" value="Unassembled WGS sequence"/>
</dbReference>
<evidence type="ECO:0000313" key="2">
    <source>
        <dbReference type="Proteomes" id="UP001165366"/>
    </source>
</evidence>
<dbReference type="RefSeq" id="WP_237855243.1">
    <property type="nucleotide sequence ID" value="NZ_JAKLWS010000022.1"/>
</dbReference>
<gene>
    <name evidence="1" type="ORF">L6773_14990</name>
</gene>